<comment type="subcellular location">
    <subcellularLocation>
        <location evidence="2">Lysosome</location>
    </subcellularLocation>
    <subcellularLocation>
        <location evidence="3">Secreted</location>
    </subcellularLocation>
</comment>
<organism evidence="22 23">
    <name type="scientific">Pelusios castaneus</name>
    <name type="common">West African mud turtle</name>
    <dbReference type="NCBI Taxonomy" id="367368"/>
    <lineage>
        <taxon>Eukaryota</taxon>
        <taxon>Metazoa</taxon>
        <taxon>Chordata</taxon>
        <taxon>Craniata</taxon>
        <taxon>Vertebrata</taxon>
        <taxon>Euteleostomi</taxon>
        <taxon>Archelosauria</taxon>
        <taxon>Testudinata</taxon>
        <taxon>Testudines</taxon>
        <taxon>Pleurodira</taxon>
        <taxon>Pelomedusidae</taxon>
        <taxon>Pelusios</taxon>
    </lineage>
</organism>
<feature type="signal peptide" evidence="19">
    <location>
        <begin position="1"/>
        <end position="21"/>
    </location>
</feature>
<dbReference type="GO" id="GO:0000272">
    <property type="term" value="P:polysaccharide catabolic process"/>
    <property type="evidence" value="ECO:0007669"/>
    <property type="project" value="UniProtKB-KW"/>
</dbReference>
<evidence type="ECO:0000313" key="22">
    <source>
        <dbReference type="Ensembl" id="ENSPCEP00000019327.1"/>
    </source>
</evidence>
<dbReference type="Ensembl" id="ENSPCET00000019984.1">
    <property type="protein sequence ID" value="ENSPCEP00000019327.1"/>
    <property type="gene ID" value="ENSPCEG00000014976.1"/>
</dbReference>
<dbReference type="SUPFAM" id="SSF57625">
    <property type="entry name" value="Invertebrate chitin-binding proteins"/>
    <property type="match status" value="1"/>
</dbReference>
<evidence type="ECO:0000256" key="9">
    <source>
        <dbReference type="ARBA" id="ARBA00022729"/>
    </source>
</evidence>
<name>A0A8C8VMP2_9SAUR</name>
<dbReference type="GO" id="GO:0006032">
    <property type="term" value="P:chitin catabolic process"/>
    <property type="evidence" value="ECO:0007669"/>
    <property type="project" value="UniProtKB-KW"/>
</dbReference>
<dbReference type="PROSITE" id="PS01095">
    <property type="entry name" value="GH18_1"/>
    <property type="match status" value="1"/>
</dbReference>
<evidence type="ECO:0000256" key="10">
    <source>
        <dbReference type="ARBA" id="ARBA00022801"/>
    </source>
</evidence>
<dbReference type="Gene3D" id="3.10.50.10">
    <property type="match status" value="1"/>
</dbReference>
<evidence type="ECO:0000256" key="5">
    <source>
        <dbReference type="ARBA" id="ARBA00011245"/>
    </source>
</evidence>
<keyword evidence="12" id="KW-1015">Disulfide bond</keyword>
<accession>A0A8C8VMP2</accession>
<feature type="domain" description="Chitin-binding type-2" evidence="20">
    <location>
        <begin position="428"/>
        <end position="477"/>
    </location>
</feature>
<dbReference type="FunFam" id="3.20.20.80:FF:000081">
    <property type="entry name" value="Chitinase 1"/>
    <property type="match status" value="1"/>
</dbReference>
<dbReference type="InterPro" id="IPR036508">
    <property type="entry name" value="Chitin-bd_dom_sf"/>
</dbReference>
<evidence type="ECO:0000256" key="8">
    <source>
        <dbReference type="ARBA" id="ARBA00022669"/>
    </source>
</evidence>
<dbReference type="CDD" id="cd02872">
    <property type="entry name" value="GH18_chitolectin_chitotriosidase"/>
    <property type="match status" value="1"/>
</dbReference>
<keyword evidence="14" id="KW-0119">Carbohydrate metabolism</keyword>
<comment type="subunit">
    <text evidence="5">Monomer.</text>
</comment>
<dbReference type="FunFam" id="2.170.140.10:FF:000001">
    <property type="entry name" value="Acidic mammalian chitinase"/>
    <property type="match status" value="1"/>
</dbReference>
<keyword evidence="15" id="KW-0326">Glycosidase</keyword>
<dbReference type="PROSITE" id="PS51910">
    <property type="entry name" value="GH18_2"/>
    <property type="match status" value="1"/>
</dbReference>
<dbReference type="GO" id="GO:0005576">
    <property type="term" value="C:extracellular region"/>
    <property type="evidence" value="ECO:0007669"/>
    <property type="project" value="UniProtKB-SubCell"/>
</dbReference>
<keyword evidence="9 19" id="KW-0732">Signal</keyword>
<dbReference type="GO" id="GO:0005764">
    <property type="term" value="C:lysosome"/>
    <property type="evidence" value="ECO:0007669"/>
    <property type="project" value="UniProtKB-SubCell"/>
</dbReference>
<evidence type="ECO:0000256" key="15">
    <source>
        <dbReference type="ARBA" id="ARBA00023295"/>
    </source>
</evidence>
<dbReference type="Gene3D" id="3.20.20.80">
    <property type="entry name" value="Glycosidases"/>
    <property type="match status" value="1"/>
</dbReference>
<dbReference type="InterPro" id="IPR029070">
    <property type="entry name" value="Chitinase_insertion_sf"/>
</dbReference>
<keyword evidence="7" id="KW-0964">Secreted</keyword>
<evidence type="ECO:0000256" key="14">
    <source>
        <dbReference type="ARBA" id="ARBA00023277"/>
    </source>
</evidence>
<evidence type="ECO:0000259" key="21">
    <source>
        <dbReference type="PROSITE" id="PS51910"/>
    </source>
</evidence>
<evidence type="ECO:0000256" key="16">
    <source>
        <dbReference type="ARBA" id="ARBA00023326"/>
    </source>
</evidence>
<evidence type="ECO:0000313" key="23">
    <source>
        <dbReference type="Proteomes" id="UP000694393"/>
    </source>
</evidence>
<evidence type="ECO:0000256" key="11">
    <source>
        <dbReference type="ARBA" id="ARBA00023024"/>
    </source>
</evidence>
<dbReference type="PROSITE" id="PS50940">
    <property type="entry name" value="CHIT_BIND_II"/>
    <property type="match status" value="1"/>
</dbReference>
<protein>
    <recommendedName>
        <fullName evidence="17">Chitotriosidase-1</fullName>
        <ecNumber evidence="6">3.2.1.14</ecNumber>
    </recommendedName>
    <alternativeName>
        <fullName evidence="18">Chitinase-1</fullName>
    </alternativeName>
</protein>
<evidence type="ECO:0000256" key="7">
    <source>
        <dbReference type="ARBA" id="ARBA00022525"/>
    </source>
</evidence>
<dbReference type="Gene3D" id="2.170.140.10">
    <property type="entry name" value="Chitin binding domain"/>
    <property type="match status" value="1"/>
</dbReference>
<evidence type="ECO:0000256" key="1">
    <source>
        <dbReference type="ARBA" id="ARBA00000822"/>
    </source>
</evidence>
<reference evidence="22" key="1">
    <citation type="submission" date="2025-08" db="UniProtKB">
        <authorList>
            <consortium name="Ensembl"/>
        </authorList>
    </citation>
    <scope>IDENTIFICATION</scope>
</reference>
<dbReference type="InterPro" id="IPR017853">
    <property type="entry name" value="GH"/>
</dbReference>
<dbReference type="SMART" id="SM00636">
    <property type="entry name" value="Glyco_18"/>
    <property type="match status" value="1"/>
</dbReference>
<evidence type="ECO:0000256" key="6">
    <source>
        <dbReference type="ARBA" id="ARBA00012729"/>
    </source>
</evidence>
<dbReference type="InterPro" id="IPR011583">
    <property type="entry name" value="Chitinase_II/V-like_cat"/>
</dbReference>
<dbReference type="InterPro" id="IPR001579">
    <property type="entry name" value="Glyco_hydro_18_chit_AS"/>
</dbReference>
<evidence type="ECO:0000256" key="17">
    <source>
        <dbReference type="ARBA" id="ARBA00069826"/>
    </source>
</evidence>
<dbReference type="PANTHER" id="PTHR11177">
    <property type="entry name" value="CHITINASE"/>
    <property type="match status" value="1"/>
</dbReference>
<dbReference type="FunFam" id="3.10.50.10:FF:000001">
    <property type="entry name" value="Chitinase 3-like 1"/>
    <property type="match status" value="1"/>
</dbReference>
<dbReference type="Pfam" id="PF00704">
    <property type="entry name" value="Glyco_hydro_18"/>
    <property type="match status" value="1"/>
</dbReference>
<evidence type="ECO:0000256" key="3">
    <source>
        <dbReference type="ARBA" id="ARBA00004613"/>
    </source>
</evidence>
<dbReference type="InterPro" id="IPR002557">
    <property type="entry name" value="Chitin-bd_dom"/>
</dbReference>
<keyword evidence="13" id="KW-0458">Lysosome</keyword>
<keyword evidence="16" id="KW-0624">Polysaccharide degradation</keyword>
<dbReference type="GO" id="GO:0008843">
    <property type="term" value="F:endochitinase activity"/>
    <property type="evidence" value="ECO:0007669"/>
    <property type="project" value="UniProtKB-EC"/>
</dbReference>
<reference evidence="22" key="2">
    <citation type="submission" date="2025-09" db="UniProtKB">
        <authorList>
            <consortium name="Ensembl"/>
        </authorList>
    </citation>
    <scope>IDENTIFICATION</scope>
</reference>
<keyword evidence="10" id="KW-0378">Hydrolase</keyword>
<dbReference type="SUPFAM" id="SSF54556">
    <property type="entry name" value="Chitinase insertion domain"/>
    <property type="match status" value="1"/>
</dbReference>
<keyword evidence="8" id="KW-0147">Chitin-binding</keyword>
<dbReference type="AlphaFoldDB" id="A0A8C8VMP2"/>
<comment type="catalytic activity">
    <reaction evidence="1">
        <text>Random endo-hydrolysis of N-acetyl-beta-D-glucosaminide (1-&gt;4)-beta-linkages in chitin and chitodextrins.</text>
        <dbReference type="EC" id="3.2.1.14"/>
    </reaction>
</comment>
<dbReference type="SMART" id="SM00494">
    <property type="entry name" value="ChtBD2"/>
    <property type="match status" value="1"/>
</dbReference>
<dbReference type="PANTHER" id="PTHR11177:SF405">
    <property type="entry name" value="CHITINASE"/>
    <property type="match status" value="1"/>
</dbReference>
<evidence type="ECO:0000256" key="18">
    <source>
        <dbReference type="ARBA" id="ARBA00076480"/>
    </source>
</evidence>
<evidence type="ECO:0000256" key="13">
    <source>
        <dbReference type="ARBA" id="ARBA00023228"/>
    </source>
</evidence>
<dbReference type="Proteomes" id="UP000694393">
    <property type="component" value="Unplaced"/>
</dbReference>
<evidence type="ECO:0000259" key="20">
    <source>
        <dbReference type="PROSITE" id="PS50940"/>
    </source>
</evidence>
<feature type="chain" id="PRO_5034200894" description="Chitotriosidase-1" evidence="19">
    <location>
        <begin position="22"/>
        <end position="477"/>
    </location>
</feature>
<evidence type="ECO:0000256" key="12">
    <source>
        <dbReference type="ARBA" id="ARBA00023157"/>
    </source>
</evidence>
<dbReference type="FunFam" id="3.20.20.80:FF:000220">
    <property type="entry name" value="Chitotriosidase-1"/>
    <property type="match status" value="1"/>
</dbReference>
<dbReference type="Pfam" id="PF01607">
    <property type="entry name" value="CBM_14"/>
    <property type="match status" value="1"/>
</dbReference>
<dbReference type="SUPFAM" id="SSF51445">
    <property type="entry name" value="(Trans)glycosidases"/>
    <property type="match status" value="1"/>
</dbReference>
<comment type="similarity">
    <text evidence="4">Belongs to the glycosyl hydrolase 18 family. Chitinase class II subfamily.</text>
</comment>
<evidence type="ECO:0000256" key="2">
    <source>
        <dbReference type="ARBA" id="ARBA00004371"/>
    </source>
</evidence>
<dbReference type="EC" id="3.2.1.14" evidence="6"/>
<dbReference type="GO" id="GO:0008061">
    <property type="term" value="F:chitin binding"/>
    <property type="evidence" value="ECO:0007669"/>
    <property type="project" value="UniProtKB-KW"/>
</dbReference>
<dbReference type="InterPro" id="IPR001223">
    <property type="entry name" value="Glyco_hydro18_cat"/>
</dbReference>
<keyword evidence="23" id="KW-1185">Reference proteome</keyword>
<proteinExistence type="inferred from homology"/>
<sequence length="477" mass="51842">WNFSFPSLGLALLLHVQLGSSTNIVCYFTNWCQYRPGIARYMPQDLDPCLCTHVIYAFAGMANNQIQTIEWNDVALYGGINGLKIYNPDLKTLLSVGGWNFGTQKFSNMVSTAQNRQTFIQSAISFLRKYDFDGLDIDWEYPGNRGSPADTQQLFTVLLKEMYEAFEQEATQSNRARLLISAAVSAGKGTIETAYQIPQMSKYMDLINVMTYDLRGSWEGFTGENSPLFAGPADQGSYIYFNVDYAMNYWKDNGAPAEKLMVGFGAYARTFTLSNPSNHGLAAPTSGPGAAGAYTQSAGTLAYFEVCTLLKSGATVVWNAPQDVPYAYKGNQWIGYDDPKSFAIKAKWLLENKFGGAMVWAIDLDDFTGTFCGEGKYPLMNSLKSALGITTPNCKVPATTLGTVANQPATAAPASGSGSGSSGGGSSSNFCSGRASGLYPDPSDTHAFYHCVNGKTYQQFCQDSLVFDSSCSCCNWA</sequence>
<keyword evidence="11" id="KW-0146">Chitin degradation</keyword>
<evidence type="ECO:0000256" key="4">
    <source>
        <dbReference type="ARBA" id="ARBA00009121"/>
    </source>
</evidence>
<dbReference type="InterPro" id="IPR050314">
    <property type="entry name" value="Glycosyl_Hydrlase_18"/>
</dbReference>
<feature type="domain" description="GH18" evidence="21">
    <location>
        <begin position="22"/>
        <end position="390"/>
    </location>
</feature>
<evidence type="ECO:0000256" key="19">
    <source>
        <dbReference type="SAM" id="SignalP"/>
    </source>
</evidence>